<dbReference type="EMBL" id="JACIEW010000001">
    <property type="protein sequence ID" value="MBB4051286.1"/>
    <property type="molecule type" value="Genomic_DNA"/>
</dbReference>
<reference evidence="1 2" key="1">
    <citation type="submission" date="2020-08" db="EMBL/GenBank/DDBJ databases">
        <title>Genomic Encyclopedia of Type Strains, Phase IV (KMG-IV): sequencing the most valuable type-strain genomes for metagenomic binning, comparative biology and taxonomic classification.</title>
        <authorList>
            <person name="Goeker M."/>
        </authorList>
    </citation>
    <scope>NUCLEOTIDE SEQUENCE [LARGE SCALE GENOMIC DNA]</scope>
    <source>
        <strain evidence="1 2">DSM 23447</strain>
    </source>
</reference>
<gene>
    <name evidence="1" type="ORF">GGR20_000904</name>
</gene>
<keyword evidence="2" id="KW-1185">Reference proteome</keyword>
<evidence type="ECO:0000313" key="2">
    <source>
        <dbReference type="Proteomes" id="UP000547011"/>
    </source>
</evidence>
<name>A0A7W6IKH0_9HYPH</name>
<sequence length="399" mass="44349">MLFLRVGTYLAHDLGMDVTLIDYADGFMAKNLKSDRVKLVTYSDDGRTQVPTGAVLVLQSMNPWSIFPGLDVAPGTRLVFWNCLPFNLVPALPGVREISYRLPALLTASLRTALAGRRAINKRLVEAMYARHAIFFMDEENVSATRRFLGAKIDDPIYLPIPVASPPAKLVPPRKHGADDTLRLVWVGRIADFKHTIIARAITDTEDYCRRTGARVELTIVGSGPYLSLLQAHATTIKHVTLEFIDSVAPDQLDAFLSERADIVLAMGTAALDGARLGIPTILLDPSYGPVANVYRYRWLFEERGFTLGRILFGARSYPPGRALDVLLEAYGHNAHDLAERTAAYVQTNHAMPVVATKLVTNLENATYRWGDLSDSGANRRDWIYRVFTYCRKLLGRGC</sequence>
<dbReference type="AlphaFoldDB" id="A0A7W6IKH0"/>
<evidence type="ECO:0000313" key="1">
    <source>
        <dbReference type="EMBL" id="MBB4051286.1"/>
    </source>
</evidence>
<protein>
    <recommendedName>
        <fullName evidence="3">Glycosyltransferase family 4 protein</fullName>
    </recommendedName>
</protein>
<dbReference type="Proteomes" id="UP000547011">
    <property type="component" value="Unassembled WGS sequence"/>
</dbReference>
<comment type="caution">
    <text evidence="1">The sequence shown here is derived from an EMBL/GenBank/DDBJ whole genome shotgun (WGS) entry which is preliminary data.</text>
</comment>
<dbReference type="SUPFAM" id="SSF53756">
    <property type="entry name" value="UDP-Glycosyltransferase/glycogen phosphorylase"/>
    <property type="match status" value="1"/>
</dbReference>
<proteinExistence type="predicted"/>
<accession>A0A7W6IKH0</accession>
<dbReference type="RefSeq" id="WP_183309987.1">
    <property type="nucleotide sequence ID" value="NZ_JACIEW010000001.1"/>
</dbReference>
<evidence type="ECO:0008006" key="3">
    <source>
        <dbReference type="Google" id="ProtNLM"/>
    </source>
</evidence>
<organism evidence="1 2">
    <name type="scientific">Devosia subaequoris</name>
    <dbReference type="NCBI Taxonomy" id="395930"/>
    <lineage>
        <taxon>Bacteria</taxon>
        <taxon>Pseudomonadati</taxon>
        <taxon>Pseudomonadota</taxon>
        <taxon>Alphaproteobacteria</taxon>
        <taxon>Hyphomicrobiales</taxon>
        <taxon>Devosiaceae</taxon>
        <taxon>Devosia</taxon>
    </lineage>
</organism>